<dbReference type="Gene3D" id="3.30.70.330">
    <property type="match status" value="2"/>
</dbReference>
<dbReference type="EMBL" id="BQKI01000001">
    <property type="protein sequence ID" value="GJM86617.1"/>
    <property type="molecule type" value="Genomic_DNA"/>
</dbReference>
<dbReference type="InterPro" id="IPR000504">
    <property type="entry name" value="RRM_dom"/>
</dbReference>
<evidence type="ECO:0000259" key="3">
    <source>
        <dbReference type="PROSITE" id="PS50102"/>
    </source>
</evidence>
<keyword evidence="5" id="KW-1185">Reference proteome</keyword>
<reference evidence="4" key="2">
    <citation type="submission" date="2021-12" db="EMBL/GenBank/DDBJ databases">
        <title>Resequencing data analysis of finger millet.</title>
        <authorList>
            <person name="Hatakeyama M."/>
            <person name="Aluri S."/>
            <person name="Balachadran M.T."/>
            <person name="Sivarajan S.R."/>
            <person name="Poveda L."/>
            <person name="Shimizu-Inatsugi R."/>
            <person name="Schlapbach R."/>
            <person name="Sreeman S.M."/>
            <person name="Shimizu K.K."/>
        </authorList>
    </citation>
    <scope>NUCLEOTIDE SEQUENCE</scope>
</reference>
<dbReference type="InterPro" id="IPR012677">
    <property type="entry name" value="Nucleotide-bd_a/b_plait_sf"/>
</dbReference>
<dbReference type="Proteomes" id="UP001054889">
    <property type="component" value="Unassembled WGS sequence"/>
</dbReference>
<reference evidence="4" key="1">
    <citation type="journal article" date="2018" name="DNA Res.">
        <title>Multiple hybrid de novo genome assembly of finger millet, an orphan allotetraploid crop.</title>
        <authorList>
            <person name="Hatakeyama M."/>
            <person name="Aluri S."/>
            <person name="Balachadran M.T."/>
            <person name="Sivarajan S.R."/>
            <person name="Patrignani A."/>
            <person name="Gruter S."/>
            <person name="Poveda L."/>
            <person name="Shimizu-Inatsugi R."/>
            <person name="Baeten J."/>
            <person name="Francoijs K.J."/>
            <person name="Nataraja K.N."/>
            <person name="Reddy Y.A.N."/>
            <person name="Phadnis S."/>
            <person name="Ravikumar R.L."/>
            <person name="Schlapbach R."/>
            <person name="Sreeman S.M."/>
            <person name="Shimizu K.K."/>
        </authorList>
    </citation>
    <scope>NUCLEOTIDE SEQUENCE</scope>
</reference>
<organism evidence="4 5">
    <name type="scientific">Eleusine coracana subsp. coracana</name>
    <dbReference type="NCBI Taxonomy" id="191504"/>
    <lineage>
        <taxon>Eukaryota</taxon>
        <taxon>Viridiplantae</taxon>
        <taxon>Streptophyta</taxon>
        <taxon>Embryophyta</taxon>
        <taxon>Tracheophyta</taxon>
        <taxon>Spermatophyta</taxon>
        <taxon>Magnoliopsida</taxon>
        <taxon>Liliopsida</taxon>
        <taxon>Poales</taxon>
        <taxon>Poaceae</taxon>
        <taxon>PACMAD clade</taxon>
        <taxon>Chloridoideae</taxon>
        <taxon>Cynodonteae</taxon>
        <taxon>Eleusininae</taxon>
        <taxon>Eleusine</taxon>
    </lineage>
</organism>
<dbReference type="PANTHER" id="PTHR10352">
    <property type="entry name" value="EUKARYOTIC TRANSLATION INITIATION FACTOR 3 SUBUNIT G"/>
    <property type="match status" value="1"/>
</dbReference>
<dbReference type="SUPFAM" id="SSF54928">
    <property type="entry name" value="RNA-binding domain, RBD"/>
    <property type="match status" value="1"/>
</dbReference>
<dbReference type="InterPro" id="IPR035979">
    <property type="entry name" value="RBD_domain_sf"/>
</dbReference>
<dbReference type="GO" id="GO:0003723">
    <property type="term" value="F:RNA binding"/>
    <property type="evidence" value="ECO:0007669"/>
    <property type="project" value="UniProtKB-UniRule"/>
</dbReference>
<protein>
    <recommendedName>
        <fullName evidence="3">RRM domain-containing protein</fullName>
    </recommendedName>
</protein>
<evidence type="ECO:0000256" key="1">
    <source>
        <dbReference type="ARBA" id="ARBA00022884"/>
    </source>
</evidence>
<sequence>MDEETDRKAAVVVYDRTKDAEKAISLLNGYDYYNSILRVEWAKPRQEAAYPPACPSCLEASENCVRVSNISEEITGPVFLDLFRRSGLLSVAYLDADKMTGSQTKCGIVEYFWKEDAENAIRLINGLEFFDLELQVQGPFRLHDLHRDLGV</sequence>
<name>A0AAV5BL30_ELECO</name>
<evidence type="ECO:0000256" key="2">
    <source>
        <dbReference type="PROSITE-ProRule" id="PRU00176"/>
    </source>
</evidence>
<comment type="caution">
    <text evidence="4">The sequence shown here is derived from an EMBL/GenBank/DDBJ whole genome shotgun (WGS) entry which is preliminary data.</text>
</comment>
<dbReference type="SMART" id="SM00360">
    <property type="entry name" value="RRM"/>
    <property type="match status" value="1"/>
</dbReference>
<evidence type="ECO:0000313" key="5">
    <source>
        <dbReference type="Proteomes" id="UP001054889"/>
    </source>
</evidence>
<dbReference type="Pfam" id="PF00076">
    <property type="entry name" value="RRM_1"/>
    <property type="match status" value="1"/>
</dbReference>
<proteinExistence type="predicted"/>
<evidence type="ECO:0000313" key="4">
    <source>
        <dbReference type="EMBL" id="GJM86617.1"/>
    </source>
</evidence>
<gene>
    <name evidence="4" type="primary">ga02494</name>
    <name evidence="4" type="ORF">PR202_ga02494</name>
</gene>
<keyword evidence="1 2" id="KW-0694">RNA-binding</keyword>
<dbReference type="PROSITE" id="PS50102">
    <property type="entry name" value="RRM"/>
    <property type="match status" value="1"/>
</dbReference>
<dbReference type="AlphaFoldDB" id="A0AAV5BL30"/>
<feature type="domain" description="RRM" evidence="3">
    <location>
        <begin position="63"/>
        <end position="137"/>
    </location>
</feature>
<accession>A0AAV5BL30</accession>